<sequence length="108" mass="12138">MAKLEINLHEVGGDVVYTEHHVSGQKYLDLINMLVGFEKNSEKLSSAEVIQQRLEYTASLFKDEAVTAEKILVGTDPWDLIPMLDRLQRVILGADENDSKKAQELPAK</sequence>
<dbReference type="RefSeq" id="WP_096818995.1">
    <property type="nucleotide sequence ID" value="NZ_JXJU01000015.1"/>
</dbReference>
<evidence type="ECO:0000313" key="1">
    <source>
        <dbReference type="EMBL" id="PCR98993.1"/>
    </source>
</evidence>
<name>A0A2A5RIT2_9LACT</name>
<reference evidence="1 2" key="1">
    <citation type="submission" date="2014-12" db="EMBL/GenBank/DDBJ databases">
        <title>Draft genome sequences of 10 type strains of Lactococcus.</title>
        <authorList>
            <person name="Sun Z."/>
            <person name="Zhong Z."/>
            <person name="Liu W."/>
            <person name="Zhang W."/>
            <person name="Zhang H."/>
        </authorList>
    </citation>
    <scope>NUCLEOTIDE SEQUENCE [LARGE SCALE GENOMIC DNA]</scope>
    <source>
        <strain evidence="1 2">JCM 16395</strain>
    </source>
</reference>
<dbReference type="OrthoDB" id="2195188at2"/>
<gene>
    <name evidence="1" type="ORF">RT41_GL000563</name>
</gene>
<dbReference type="Proteomes" id="UP000218181">
    <property type="component" value="Unassembled WGS sequence"/>
</dbReference>
<dbReference type="EMBL" id="JXJU01000015">
    <property type="protein sequence ID" value="PCR98993.1"/>
    <property type="molecule type" value="Genomic_DNA"/>
</dbReference>
<comment type="caution">
    <text evidence="1">The sequence shown here is derived from an EMBL/GenBank/DDBJ whole genome shotgun (WGS) entry which is preliminary data.</text>
</comment>
<dbReference type="Pfam" id="PF23857">
    <property type="entry name" value="Phage_TAC_19"/>
    <property type="match status" value="1"/>
</dbReference>
<dbReference type="NCBIfam" id="NF047360">
    <property type="entry name" value="tail_chap_PVL"/>
    <property type="match status" value="1"/>
</dbReference>
<protein>
    <recommendedName>
        <fullName evidence="3">Phage protein</fullName>
    </recommendedName>
</protein>
<organism evidence="1 2">
    <name type="scientific">Lactococcus fujiensis JCM 16395</name>
    <dbReference type="NCBI Taxonomy" id="1291764"/>
    <lineage>
        <taxon>Bacteria</taxon>
        <taxon>Bacillati</taxon>
        <taxon>Bacillota</taxon>
        <taxon>Bacilli</taxon>
        <taxon>Lactobacillales</taxon>
        <taxon>Streptococcaceae</taxon>
        <taxon>Lactococcus</taxon>
    </lineage>
</organism>
<proteinExistence type="predicted"/>
<dbReference type="InterPro" id="IPR057006">
    <property type="entry name" value="Phage_TAC_19"/>
</dbReference>
<dbReference type="STRING" id="1291764.GCA_001311235_01726"/>
<evidence type="ECO:0008006" key="3">
    <source>
        <dbReference type="Google" id="ProtNLM"/>
    </source>
</evidence>
<accession>A0A2A5RIT2</accession>
<keyword evidence="2" id="KW-1185">Reference proteome</keyword>
<dbReference type="AlphaFoldDB" id="A0A2A5RIT2"/>
<evidence type="ECO:0000313" key="2">
    <source>
        <dbReference type="Proteomes" id="UP000218181"/>
    </source>
</evidence>